<dbReference type="GO" id="GO:0016706">
    <property type="term" value="F:2-oxoglutarate-dependent dioxygenase activity"/>
    <property type="evidence" value="ECO:0007669"/>
    <property type="project" value="UniProtKB-ARBA"/>
</dbReference>
<dbReference type="PANTHER" id="PTHR20883">
    <property type="entry name" value="PHYTANOYL-COA DIOXYGENASE DOMAIN CONTAINING 1"/>
    <property type="match status" value="1"/>
</dbReference>
<comment type="cofactor">
    <cofactor evidence="1">
        <name>Fe(2+)</name>
        <dbReference type="ChEBI" id="CHEBI:29033"/>
    </cofactor>
</comment>
<evidence type="ECO:0000256" key="1">
    <source>
        <dbReference type="ARBA" id="ARBA00001954"/>
    </source>
</evidence>
<dbReference type="Pfam" id="PF05721">
    <property type="entry name" value="PhyH"/>
    <property type="match status" value="1"/>
</dbReference>
<proteinExistence type="predicted"/>
<sequence length="258" mass="29534">MMAMTDDEALAYQRDGFIIRKGLLSPAEVGAFRDTARRQLEAENKSGSVMSKGDKEGKTTLLKMWTRAEDDQYGFLARDERMVDLAEDAIGKPVYLYSHKMTMKQPNEGGAWEWHQDFGYWYNYGCLAPEMMSIFVALDKATKENGCLQVLKGSHKLGRLNHIREGEQTNVEQEHLEAALKRFERIYVEMDAGDVVIFDSNLLHRSDANRSDTYRWGYICSYNAVENAPFKRVRDYGNYEPLEKVPAGTFMKQAEPVA</sequence>
<evidence type="ECO:0000313" key="2">
    <source>
        <dbReference type="EMBL" id="SDB54446.1"/>
    </source>
</evidence>
<dbReference type="Proteomes" id="UP000199071">
    <property type="component" value="Unassembled WGS sequence"/>
</dbReference>
<accession>A0A1G6EAM1</accession>
<evidence type="ECO:0000313" key="3">
    <source>
        <dbReference type="Proteomes" id="UP000199071"/>
    </source>
</evidence>
<name>A0A1G6EAM1_9HYPH</name>
<dbReference type="AlphaFoldDB" id="A0A1G6EAM1"/>
<reference evidence="2 3" key="1">
    <citation type="submission" date="2016-10" db="EMBL/GenBank/DDBJ databases">
        <authorList>
            <person name="de Groot N.N."/>
        </authorList>
    </citation>
    <scope>NUCLEOTIDE SEQUENCE [LARGE SCALE GENOMIC DNA]</scope>
    <source>
        <strain evidence="2 3">ATCC 35022</strain>
    </source>
</reference>
<gene>
    <name evidence="2" type="ORF">SAMN02982931_04290</name>
</gene>
<dbReference type="EMBL" id="FMXQ01000011">
    <property type="protein sequence ID" value="SDB54446.1"/>
    <property type="molecule type" value="Genomic_DNA"/>
</dbReference>
<keyword evidence="3" id="KW-1185">Reference proteome</keyword>
<organism evidence="2 3">
    <name type="scientific">Bauldia litoralis</name>
    <dbReference type="NCBI Taxonomy" id="665467"/>
    <lineage>
        <taxon>Bacteria</taxon>
        <taxon>Pseudomonadati</taxon>
        <taxon>Pseudomonadota</taxon>
        <taxon>Alphaproteobacteria</taxon>
        <taxon>Hyphomicrobiales</taxon>
        <taxon>Kaistiaceae</taxon>
        <taxon>Bauldia</taxon>
    </lineage>
</organism>
<dbReference type="STRING" id="665467.SAMN02982931_04290"/>
<dbReference type="InterPro" id="IPR008775">
    <property type="entry name" value="Phytyl_CoA_dOase-like"/>
</dbReference>
<protein>
    <submittedName>
        <fullName evidence="2">Ectoine hydroxylase-related dioxygenase, phytanoyl-CoA dioxygenase (PhyH) family</fullName>
    </submittedName>
</protein>
<dbReference type="GO" id="GO:0005506">
    <property type="term" value="F:iron ion binding"/>
    <property type="evidence" value="ECO:0007669"/>
    <property type="project" value="UniProtKB-ARBA"/>
</dbReference>
<keyword evidence="2" id="KW-0223">Dioxygenase</keyword>
<keyword evidence="2" id="KW-0560">Oxidoreductase</keyword>
<dbReference type="Gene3D" id="2.60.120.620">
    <property type="entry name" value="q2cbj1_9rhob like domain"/>
    <property type="match status" value="1"/>
</dbReference>
<dbReference type="PANTHER" id="PTHR20883:SF48">
    <property type="entry name" value="ECTOINE DIOXYGENASE"/>
    <property type="match status" value="1"/>
</dbReference>
<dbReference type="SUPFAM" id="SSF51197">
    <property type="entry name" value="Clavaminate synthase-like"/>
    <property type="match status" value="1"/>
</dbReference>